<organism evidence="2 3">
    <name type="scientific">Armillaria gallica</name>
    <name type="common">Bulbous honey fungus</name>
    <name type="synonym">Armillaria bulbosa</name>
    <dbReference type="NCBI Taxonomy" id="47427"/>
    <lineage>
        <taxon>Eukaryota</taxon>
        <taxon>Fungi</taxon>
        <taxon>Dikarya</taxon>
        <taxon>Basidiomycota</taxon>
        <taxon>Agaricomycotina</taxon>
        <taxon>Agaricomycetes</taxon>
        <taxon>Agaricomycetidae</taxon>
        <taxon>Agaricales</taxon>
        <taxon>Marasmiineae</taxon>
        <taxon>Physalacriaceae</taxon>
        <taxon>Armillaria</taxon>
    </lineage>
</organism>
<sequence>MATGVRDTIETCSEPSKNDRTATTLKGTAKADTMPQVKPRKVSLAVFLPEISANCPIALPRQAYIHVHQHFQHGSDSLQQRDDIALIPHRPLQHKSLLPPITLPTINCLQVVRLSEAAGDSVPYLESVAKVAVLVFKLLNQKAKNNENTKELCESIANTIMVINDLVRMQGEGGTSCFIDICGEMEGYLQGMAQDLNDIKWKHRGIKAVFSVDEFRDTIQAYRRRIDDLKMDFLIHSVVDCRLEVSQIHCLLKKNVMAQAVVGHSKECIFRVAKMPTLITAFF</sequence>
<dbReference type="Proteomes" id="UP000217790">
    <property type="component" value="Unassembled WGS sequence"/>
</dbReference>
<protein>
    <submittedName>
        <fullName evidence="2">Uncharacterized protein</fullName>
    </submittedName>
</protein>
<feature type="region of interest" description="Disordered" evidence="1">
    <location>
        <begin position="1"/>
        <end position="21"/>
    </location>
</feature>
<evidence type="ECO:0000313" key="2">
    <source>
        <dbReference type="EMBL" id="PBK84437.1"/>
    </source>
</evidence>
<evidence type="ECO:0000313" key="3">
    <source>
        <dbReference type="Proteomes" id="UP000217790"/>
    </source>
</evidence>
<gene>
    <name evidence="2" type="ORF">ARMGADRAFT_1037158</name>
</gene>
<dbReference type="InParanoid" id="A0A2H3D5T7"/>
<dbReference type="AlphaFoldDB" id="A0A2H3D5T7"/>
<accession>A0A2H3D5T7</accession>
<name>A0A2H3D5T7_ARMGA</name>
<keyword evidence="3" id="KW-1185">Reference proteome</keyword>
<evidence type="ECO:0000256" key="1">
    <source>
        <dbReference type="SAM" id="MobiDB-lite"/>
    </source>
</evidence>
<proteinExistence type="predicted"/>
<dbReference type="EMBL" id="KZ293698">
    <property type="protein sequence ID" value="PBK84437.1"/>
    <property type="molecule type" value="Genomic_DNA"/>
</dbReference>
<feature type="compositionally biased region" description="Polar residues" evidence="1">
    <location>
        <begin position="10"/>
        <end position="21"/>
    </location>
</feature>
<reference evidence="3" key="1">
    <citation type="journal article" date="2017" name="Nat. Ecol. Evol.">
        <title>Genome expansion and lineage-specific genetic innovations in the forest pathogenic fungi Armillaria.</title>
        <authorList>
            <person name="Sipos G."/>
            <person name="Prasanna A.N."/>
            <person name="Walter M.C."/>
            <person name="O'Connor E."/>
            <person name="Balint B."/>
            <person name="Krizsan K."/>
            <person name="Kiss B."/>
            <person name="Hess J."/>
            <person name="Varga T."/>
            <person name="Slot J."/>
            <person name="Riley R."/>
            <person name="Boka B."/>
            <person name="Rigling D."/>
            <person name="Barry K."/>
            <person name="Lee J."/>
            <person name="Mihaltcheva S."/>
            <person name="LaButti K."/>
            <person name="Lipzen A."/>
            <person name="Waldron R."/>
            <person name="Moloney N.M."/>
            <person name="Sperisen C."/>
            <person name="Kredics L."/>
            <person name="Vagvoelgyi C."/>
            <person name="Patrignani A."/>
            <person name="Fitzpatrick D."/>
            <person name="Nagy I."/>
            <person name="Doyle S."/>
            <person name="Anderson J.B."/>
            <person name="Grigoriev I.V."/>
            <person name="Gueldener U."/>
            <person name="Muensterkoetter M."/>
            <person name="Nagy L.G."/>
        </authorList>
    </citation>
    <scope>NUCLEOTIDE SEQUENCE [LARGE SCALE GENOMIC DNA]</scope>
    <source>
        <strain evidence="3">Ar21-2</strain>
    </source>
</reference>